<keyword evidence="2" id="KW-0472">Membrane</keyword>
<protein>
    <submittedName>
        <fullName evidence="3">Uncharacterized protein</fullName>
    </submittedName>
</protein>
<proteinExistence type="predicted"/>
<feature type="transmembrane region" description="Helical" evidence="2">
    <location>
        <begin position="84"/>
        <end position="102"/>
    </location>
</feature>
<keyword evidence="2" id="KW-1133">Transmembrane helix</keyword>
<reference evidence="3 4" key="1">
    <citation type="journal article" date="2023" name="Hortic Res">
        <title>Pangenome of water caltrop reveals structural variations and asymmetric subgenome divergence after allopolyploidization.</title>
        <authorList>
            <person name="Zhang X."/>
            <person name="Chen Y."/>
            <person name="Wang L."/>
            <person name="Yuan Y."/>
            <person name="Fang M."/>
            <person name="Shi L."/>
            <person name="Lu R."/>
            <person name="Comes H.P."/>
            <person name="Ma Y."/>
            <person name="Chen Y."/>
            <person name="Huang G."/>
            <person name="Zhou Y."/>
            <person name="Zheng Z."/>
            <person name="Qiu Y."/>
        </authorList>
    </citation>
    <scope>NUCLEOTIDE SEQUENCE [LARGE SCALE GENOMIC DNA]</scope>
    <source>
        <strain evidence="3">F231</strain>
    </source>
</reference>
<sequence length="164" mass="18270">MTFSPKRAMAEVRYSSLLGSWSSSSPMKHNGESSPLISESRLDDDDDGLYSGRDHDRGLWSYLYTLRPSHFSDDNRFSPHSSGISGFLLSAIVLAALILYILHCESIGEWRSANDPYLCKIDGIALHCPRVKESASLWKNPYSATTSWKPCAERRHSGISASDL</sequence>
<gene>
    <name evidence="3" type="ORF">SAY86_032035</name>
</gene>
<evidence type="ECO:0000313" key="4">
    <source>
        <dbReference type="Proteomes" id="UP001346149"/>
    </source>
</evidence>
<dbReference type="AlphaFoldDB" id="A0AAN7LSX7"/>
<evidence type="ECO:0000256" key="1">
    <source>
        <dbReference type="SAM" id="MobiDB-lite"/>
    </source>
</evidence>
<name>A0AAN7LSX7_TRANT</name>
<dbReference type="Proteomes" id="UP001346149">
    <property type="component" value="Unassembled WGS sequence"/>
</dbReference>
<accession>A0AAN7LSX7</accession>
<evidence type="ECO:0000256" key="2">
    <source>
        <dbReference type="SAM" id="Phobius"/>
    </source>
</evidence>
<organism evidence="3 4">
    <name type="scientific">Trapa natans</name>
    <name type="common">Water chestnut</name>
    <dbReference type="NCBI Taxonomy" id="22666"/>
    <lineage>
        <taxon>Eukaryota</taxon>
        <taxon>Viridiplantae</taxon>
        <taxon>Streptophyta</taxon>
        <taxon>Embryophyta</taxon>
        <taxon>Tracheophyta</taxon>
        <taxon>Spermatophyta</taxon>
        <taxon>Magnoliopsida</taxon>
        <taxon>eudicotyledons</taxon>
        <taxon>Gunneridae</taxon>
        <taxon>Pentapetalae</taxon>
        <taxon>rosids</taxon>
        <taxon>malvids</taxon>
        <taxon>Myrtales</taxon>
        <taxon>Lythraceae</taxon>
        <taxon>Trapa</taxon>
    </lineage>
</organism>
<feature type="region of interest" description="Disordered" evidence="1">
    <location>
        <begin position="22"/>
        <end position="42"/>
    </location>
</feature>
<comment type="caution">
    <text evidence="3">The sequence shown here is derived from an EMBL/GenBank/DDBJ whole genome shotgun (WGS) entry which is preliminary data.</text>
</comment>
<evidence type="ECO:0000313" key="3">
    <source>
        <dbReference type="EMBL" id="KAK4791622.1"/>
    </source>
</evidence>
<keyword evidence="2" id="KW-0812">Transmembrane</keyword>
<keyword evidence="4" id="KW-1185">Reference proteome</keyword>
<dbReference type="EMBL" id="JAXQNO010000009">
    <property type="protein sequence ID" value="KAK4791622.1"/>
    <property type="molecule type" value="Genomic_DNA"/>
</dbReference>